<feature type="region of interest" description="Disordered" evidence="1">
    <location>
        <begin position="25"/>
        <end position="55"/>
    </location>
</feature>
<protein>
    <submittedName>
        <fullName evidence="4">Late cornified envelope-like proline-rich protein 1</fullName>
    </submittedName>
</protein>
<reference evidence="2" key="1">
    <citation type="submission" date="2021-01" db="UniProtKB">
        <authorList>
            <consortium name="EnsemblMetazoa"/>
        </authorList>
    </citation>
    <scope>IDENTIFICATION</scope>
    <source>
        <strain evidence="2">DH4</strain>
    </source>
</reference>
<name>A0A7M7GBD2_APIME</name>
<dbReference type="OMA" id="IKMQDPC"/>
<gene>
    <name evidence="2" type="primary">100578061</name>
    <name evidence="4" type="synonym">LOC100578061</name>
</gene>
<dbReference type="GeneID" id="100578061"/>
<dbReference type="EnsemblMetazoa" id="XM_003251766">
    <property type="protein sequence ID" value="XP_003251814"/>
    <property type="gene ID" value="LOC100578061"/>
</dbReference>
<dbReference type="KEGG" id="ame:100578061"/>
<organism evidence="2">
    <name type="scientific">Apis mellifera</name>
    <name type="common">Honeybee</name>
    <dbReference type="NCBI Taxonomy" id="7460"/>
    <lineage>
        <taxon>Eukaryota</taxon>
        <taxon>Metazoa</taxon>
        <taxon>Ecdysozoa</taxon>
        <taxon>Arthropoda</taxon>
        <taxon>Hexapoda</taxon>
        <taxon>Insecta</taxon>
        <taxon>Pterygota</taxon>
        <taxon>Neoptera</taxon>
        <taxon>Endopterygota</taxon>
        <taxon>Hymenoptera</taxon>
        <taxon>Apocrita</taxon>
        <taxon>Aculeata</taxon>
        <taxon>Apoidea</taxon>
        <taxon>Anthophila</taxon>
        <taxon>Apidae</taxon>
        <taxon>Apis</taxon>
    </lineage>
</organism>
<evidence type="ECO:0000256" key="1">
    <source>
        <dbReference type="SAM" id="MobiDB-lite"/>
    </source>
</evidence>
<dbReference type="OrthoDB" id="7634363at2759"/>
<accession>A0A7M7GBD2</accession>
<dbReference type="AlphaFoldDB" id="A0A7M7GBD2"/>
<sequence length="149" mass="17093">MTDENSCKSVWNKVLNTGIIWISSQKKSSACPPYMKKKKIEEEPKNDLKPSDEDKKFDSTKKFEYKSPTDFCSPIKSCYIKMQDPCRACCCEEKPKPPPPCPPKCGPQVPREPVCGCDLCQKHPGHEKCCDKNRAFRGIDIHREYFEKA</sequence>
<evidence type="ECO:0000313" key="3">
    <source>
        <dbReference type="Proteomes" id="UP000005203"/>
    </source>
</evidence>
<dbReference type="RefSeq" id="XP_003251814.1">
    <property type="nucleotide sequence ID" value="XM_003251766.4"/>
</dbReference>
<reference evidence="4" key="2">
    <citation type="submission" date="2025-04" db="UniProtKB">
        <authorList>
            <consortium name="RefSeq"/>
        </authorList>
    </citation>
    <scope>IDENTIFICATION</scope>
    <source>
        <strain evidence="4">DH4</strain>
        <tissue evidence="4">Whole body</tissue>
    </source>
</reference>
<accession>A0A8B6XUR0</accession>
<keyword evidence="3" id="KW-1185">Reference proteome</keyword>
<evidence type="ECO:0000313" key="2">
    <source>
        <dbReference type="EnsemblMetazoa" id="XP_003251814"/>
    </source>
</evidence>
<feature type="compositionally biased region" description="Basic and acidic residues" evidence="1">
    <location>
        <begin position="39"/>
        <end position="55"/>
    </location>
</feature>
<evidence type="ECO:0000313" key="4">
    <source>
        <dbReference type="RefSeq" id="XP_003251814.1"/>
    </source>
</evidence>
<proteinExistence type="predicted"/>
<dbReference type="Proteomes" id="UP000005203">
    <property type="component" value="Linkage group LG11"/>
</dbReference>